<proteinExistence type="predicted"/>
<protein>
    <submittedName>
        <fullName evidence="3">Universal stress protein</fullName>
    </submittedName>
</protein>
<keyword evidence="5" id="KW-1185">Reference proteome</keyword>
<dbReference type="Proteomes" id="UP001432292">
    <property type="component" value="Chromosome"/>
</dbReference>
<reference evidence="3" key="2">
    <citation type="submission" date="2022-10" db="EMBL/GenBank/DDBJ databases">
        <title>The complete genomes of actinobacterial strains from the NBC collection.</title>
        <authorList>
            <person name="Joergensen T.S."/>
            <person name="Alvarez Arevalo M."/>
            <person name="Sterndorff E.B."/>
            <person name="Faurdal D."/>
            <person name="Vuksanovic O."/>
            <person name="Mourched A.-S."/>
            <person name="Charusanti P."/>
            <person name="Shaw S."/>
            <person name="Blin K."/>
            <person name="Weber T."/>
        </authorList>
    </citation>
    <scope>NUCLEOTIDE SEQUENCE</scope>
    <source>
        <strain evidence="3">NBC_01256</strain>
    </source>
</reference>
<evidence type="ECO:0000259" key="1">
    <source>
        <dbReference type="Pfam" id="PF00582"/>
    </source>
</evidence>
<dbReference type="Gene3D" id="3.40.50.12370">
    <property type="match status" value="1"/>
</dbReference>
<dbReference type="RefSeq" id="WP_159477449.1">
    <property type="nucleotide sequence ID" value="NZ_BAAATH010000032.1"/>
</dbReference>
<accession>A0A640S956</accession>
<sequence length="176" mass="18765">MGGPEERRRVVVGVSGSLGSLTALHRAAAEARASGAALRTVLAWEPPGGEISHRGGPCPAPMAAWRRMACERLLSALEDAFGNTEPGIPLEPLVVLGKPGRALLAAADRPDDLLVVGAGARSRLRRAMWPSVSRFCVARSCCPVLTVPPSPLRQALDAVHRRNTWKLPLDMRELAD</sequence>
<evidence type="ECO:0000313" key="2">
    <source>
        <dbReference type="EMBL" id="GFE07588.1"/>
    </source>
</evidence>
<dbReference type="AlphaFoldDB" id="A0A640S956"/>
<dbReference type="InterPro" id="IPR006016">
    <property type="entry name" value="UspA"/>
</dbReference>
<dbReference type="Proteomes" id="UP000435837">
    <property type="component" value="Unassembled WGS sequence"/>
</dbReference>
<feature type="domain" description="UspA" evidence="1">
    <location>
        <begin position="7"/>
        <end position="148"/>
    </location>
</feature>
<evidence type="ECO:0000313" key="4">
    <source>
        <dbReference type="Proteomes" id="UP000435837"/>
    </source>
</evidence>
<dbReference type="OrthoDB" id="3472822at2"/>
<dbReference type="EMBL" id="CP108473">
    <property type="protein sequence ID" value="WUS27435.1"/>
    <property type="molecule type" value="Genomic_DNA"/>
</dbReference>
<evidence type="ECO:0000313" key="5">
    <source>
        <dbReference type="Proteomes" id="UP001432292"/>
    </source>
</evidence>
<dbReference type="EMBL" id="BLIN01000005">
    <property type="protein sequence ID" value="GFE07588.1"/>
    <property type="molecule type" value="Genomic_DNA"/>
</dbReference>
<dbReference type="SUPFAM" id="SSF52402">
    <property type="entry name" value="Adenine nucleotide alpha hydrolases-like"/>
    <property type="match status" value="1"/>
</dbReference>
<evidence type="ECO:0000313" key="3">
    <source>
        <dbReference type="EMBL" id="WUS27435.1"/>
    </source>
</evidence>
<name>A0A640S956_9ACTN</name>
<dbReference type="Pfam" id="PF00582">
    <property type="entry name" value="Usp"/>
    <property type="match status" value="1"/>
</dbReference>
<dbReference type="GeneID" id="96633380"/>
<reference evidence="2 4" key="1">
    <citation type="submission" date="2019-12" db="EMBL/GenBank/DDBJ databases">
        <title>Whole genome shotgun sequence of Streptomyces caniferus NBRC 15389.</title>
        <authorList>
            <person name="Ichikawa N."/>
            <person name="Kimura A."/>
            <person name="Kitahashi Y."/>
            <person name="Komaki H."/>
            <person name="Tamura T."/>
        </authorList>
    </citation>
    <scope>NUCLEOTIDE SEQUENCE [LARGE SCALE GENOMIC DNA]</scope>
    <source>
        <strain evidence="2 4">NBRC 15389</strain>
    </source>
</reference>
<organism evidence="2 4">
    <name type="scientific">Streptomyces caniferus</name>
    <dbReference type="NCBI Taxonomy" id="285557"/>
    <lineage>
        <taxon>Bacteria</taxon>
        <taxon>Bacillati</taxon>
        <taxon>Actinomycetota</taxon>
        <taxon>Actinomycetes</taxon>
        <taxon>Kitasatosporales</taxon>
        <taxon>Streptomycetaceae</taxon>
        <taxon>Streptomyces</taxon>
    </lineage>
</organism>
<gene>
    <name evidence="3" type="ORF">OG727_37000</name>
    <name evidence="2" type="ORF">Scani_38560</name>
</gene>